<dbReference type="Proteomes" id="UP000749646">
    <property type="component" value="Unassembled WGS sequence"/>
</dbReference>
<evidence type="ECO:0000313" key="2">
    <source>
        <dbReference type="Proteomes" id="UP000749646"/>
    </source>
</evidence>
<organism evidence="1 2">
    <name type="scientific">Modicella reniformis</name>
    <dbReference type="NCBI Taxonomy" id="1440133"/>
    <lineage>
        <taxon>Eukaryota</taxon>
        <taxon>Fungi</taxon>
        <taxon>Fungi incertae sedis</taxon>
        <taxon>Mucoromycota</taxon>
        <taxon>Mortierellomycotina</taxon>
        <taxon>Mortierellomycetes</taxon>
        <taxon>Mortierellales</taxon>
        <taxon>Mortierellaceae</taxon>
        <taxon>Modicella</taxon>
    </lineage>
</organism>
<sequence>MSTREKRQMRAGLGLEYFDGYWRYTIHDAIQTQQTKRDIRRITRIIVDAKTGKDCGLVMVDYVKRLALHILTLEDGYHYRDALYPVLRQSVNLKPKTQPWRFCTRIPSYTNFILAVRSELEGRVVNSCLAGMTWQLNFFRKMITTRERIAKAKTEGRPDKKPLVYSAEFAPLSFTRLLVGDLSIEEMLHFYGECSVSGGDEARLMLDILFPKQLRHLVDTFWWSFITVAAIIMLSKNGNGKTNKCDCS</sequence>
<protein>
    <submittedName>
        <fullName evidence="1">Uncharacterized protein</fullName>
    </submittedName>
</protein>
<accession>A0A9P6IJB1</accession>
<dbReference type="EMBL" id="JAAAHW010010596">
    <property type="protein sequence ID" value="KAF9924426.1"/>
    <property type="molecule type" value="Genomic_DNA"/>
</dbReference>
<evidence type="ECO:0000313" key="1">
    <source>
        <dbReference type="EMBL" id="KAF9924426.1"/>
    </source>
</evidence>
<keyword evidence="2" id="KW-1185">Reference proteome</keyword>
<proteinExistence type="predicted"/>
<gene>
    <name evidence="1" type="ORF">BGZ65_008350</name>
</gene>
<comment type="caution">
    <text evidence="1">The sequence shown here is derived from an EMBL/GenBank/DDBJ whole genome shotgun (WGS) entry which is preliminary data.</text>
</comment>
<dbReference type="OrthoDB" id="2321175at2759"/>
<dbReference type="AlphaFoldDB" id="A0A9P6IJB1"/>
<reference evidence="1" key="1">
    <citation type="journal article" date="2020" name="Fungal Divers.">
        <title>Resolving the Mortierellaceae phylogeny through synthesis of multi-gene phylogenetics and phylogenomics.</title>
        <authorList>
            <person name="Vandepol N."/>
            <person name="Liber J."/>
            <person name="Desiro A."/>
            <person name="Na H."/>
            <person name="Kennedy M."/>
            <person name="Barry K."/>
            <person name="Grigoriev I.V."/>
            <person name="Miller A.N."/>
            <person name="O'Donnell K."/>
            <person name="Stajich J.E."/>
            <person name="Bonito G."/>
        </authorList>
    </citation>
    <scope>NUCLEOTIDE SEQUENCE</scope>
    <source>
        <strain evidence="1">MES-2147</strain>
    </source>
</reference>
<name>A0A9P6IJB1_9FUNG</name>